<gene>
    <name evidence="1" type="ORF">LSINAPIS_LOCUS1489</name>
</gene>
<reference evidence="1 2" key="1">
    <citation type="submission" date="2017-07" db="EMBL/GenBank/DDBJ databases">
        <authorList>
            <person name="Talla V."/>
            <person name="Backstrom N."/>
        </authorList>
    </citation>
    <scope>NUCLEOTIDE SEQUENCE [LARGE SCALE GENOMIC DNA]</scope>
</reference>
<dbReference type="EMBL" id="FZQP02000226">
    <property type="protein sequence ID" value="VVC88025.1"/>
    <property type="molecule type" value="Genomic_DNA"/>
</dbReference>
<organism evidence="1 2">
    <name type="scientific">Leptidea sinapis</name>
    <dbReference type="NCBI Taxonomy" id="189913"/>
    <lineage>
        <taxon>Eukaryota</taxon>
        <taxon>Metazoa</taxon>
        <taxon>Ecdysozoa</taxon>
        <taxon>Arthropoda</taxon>
        <taxon>Hexapoda</taxon>
        <taxon>Insecta</taxon>
        <taxon>Pterygota</taxon>
        <taxon>Neoptera</taxon>
        <taxon>Endopterygota</taxon>
        <taxon>Lepidoptera</taxon>
        <taxon>Glossata</taxon>
        <taxon>Ditrysia</taxon>
        <taxon>Papilionoidea</taxon>
        <taxon>Pieridae</taxon>
        <taxon>Dismorphiinae</taxon>
        <taxon>Leptidea</taxon>
    </lineage>
</organism>
<accession>A0A5E4PRS0</accession>
<evidence type="ECO:0000313" key="2">
    <source>
        <dbReference type="Proteomes" id="UP000324832"/>
    </source>
</evidence>
<protein>
    <submittedName>
        <fullName evidence="1">Uncharacterized protein</fullName>
    </submittedName>
</protein>
<evidence type="ECO:0000313" key="1">
    <source>
        <dbReference type="EMBL" id="VVC88025.1"/>
    </source>
</evidence>
<keyword evidence="2" id="KW-1185">Reference proteome</keyword>
<proteinExistence type="predicted"/>
<name>A0A5E4PRS0_9NEOP</name>
<dbReference type="AlphaFoldDB" id="A0A5E4PRS0"/>
<dbReference type="Proteomes" id="UP000324832">
    <property type="component" value="Unassembled WGS sequence"/>
</dbReference>
<sequence>MSEHRSGALLDSSYETMTTTSVVCAYSRITFSYIDACERYCPPRC</sequence>